<dbReference type="STRING" id="1448321.A0A317VIT9"/>
<comment type="caution">
    <text evidence="1">The sequence shown here is derived from an EMBL/GenBank/DDBJ whole genome shotgun (WGS) entry which is preliminary data.</text>
</comment>
<organism evidence="1 2">
    <name type="scientific">Aspergillus heteromorphus CBS 117.55</name>
    <dbReference type="NCBI Taxonomy" id="1448321"/>
    <lineage>
        <taxon>Eukaryota</taxon>
        <taxon>Fungi</taxon>
        <taxon>Dikarya</taxon>
        <taxon>Ascomycota</taxon>
        <taxon>Pezizomycotina</taxon>
        <taxon>Eurotiomycetes</taxon>
        <taxon>Eurotiomycetidae</taxon>
        <taxon>Eurotiales</taxon>
        <taxon>Aspergillaceae</taxon>
        <taxon>Aspergillus</taxon>
        <taxon>Aspergillus subgen. Circumdati</taxon>
    </lineage>
</organism>
<evidence type="ECO:0008006" key="3">
    <source>
        <dbReference type="Google" id="ProtNLM"/>
    </source>
</evidence>
<dbReference type="OrthoDB" id="4477489at2759"/>
<proteinExistence type="predicted"/>
<sequence>MAPVHSKPSRLLLLPAELLIEILGCIDDPKSLVAAIHSCQRLQDVFYAHRLPILRSILYSTLGPELVPYEALNHQVMHHNWGGDISVTPTEEDFRARVDLFFQPNYKWKGSAEQTVDMIRFHTLLFWFKEAVYKRFMNCYDASSDSDSRQRVPTSKNENHRIMRHLYIISFVLQTQIALHIKHGQQSPVHHWTEELLERFALNWVEVAQCRRMNASLYHTMVDHLRYGLDFPPNNPGAPGVFTPYMEAFCARYRNEEMGPITMSKDYALCHVFTSMTSDIPSAIDRDSTVGVFALCLTYMRNIDDALVSITANFANRPGRKRGRSGFPQGTTACQDDPRILKLDLNDLPFEMSHVLFWDRDRLENVAYGVWHQRFMDPSACNTLRAFLQRGYEA</sequence>
<name>A0A317VIT9_9EURO</name>
<protein>
    <recommendedName>
        <fullName evidence="3">F-box domain-containing protein</fullName>
    </recommendedName>
</protein>
<evidence type="ECO:0000313" key="2">
    <source>
        <dbReference type="Proteomes" id="UP000247233"/>
    </source>
</evidence>
<dbReference type="GeneID" id="37069035"/>
<evidence type="ECO:0000313" key="1">
    <source>
        <dbReference type="EMBL" id="PWY74314.1"/>
    </source>
</evidence>
<accession>A0A317VIT9</accession>
<keyword evidence="2" id="KW-1185">Reference proteome</keyword>
<gene>
    <name evidence="1" type="ORF">BO70DRAFT_398644</name>
</gene>
<dbReference type="EMBL" id="MSFL01000023">
    <property type="protein sequence ID" value="PWY74314.1"/>
    <property type="molecule type" value="Genomic_DNA"/>
</dbReference>
<reference evidence="1 2" key="1">
    <citation type="submission" date="2016-12" db="EMBL/GenBank/DDBJ databases">
        <title>The genomes of Aspergillus section Nigri reveals drivers in fungal speciation.</title>
        <authorList>
            <consortium name="DOE Joint Genome Institute"/>
            <person name="Vesth T.C."/>
            <person name="Nybo J."/>
            <person name="Theobald S."/>
            <person name="Brandl J."/>
            <person name="Frisvad J.C."/>
            <person name="Nielsen K.F."/>
            <person name="Lyhne E.K."/>
            <person name="Kogle M.E."/>
            <person name="Kuo A."/>
            <person name="Riley R."/>
            <person name="Clum A."/>
            <person name="Nolan M."/>
            <person name="Lipzen A."/>
            <person name="Salamov A."/>
            <person name="Henrissat B."/>
            <person name="Wiebenga A."/>
            <person name="De Vries R.P."/>
            <person name="Grigoriev I.V."/>
            <person name="Mortensen U.H."/>
            <person name="Andersen M.R."/>
            <person name="Baker S.E."/>
        </authorList>
    </citation>
    <scope>NUCLEOTIDE SEQUENCE [LARGE SCALE GENOMIC DNA]</scope>
    <source>
        <strain evidence="1 2">CBS 117.55</strain>
    </source>
</reference>
<dbReference type="Proteomes" id="UP000247233">
    <property type="component" value="Unassembled WGS sequence"/>
</dbReference>
<dbReference type="RefSeq" id="XP_025396961.1">
    <property type="nucleotide sequence ID" value="XM_025546798.1"/>
</dbReference>
<dbReference type="VEuPathDB" id="FungiDB:BO70DRAFT_398644"/>
<dbReference type="AlphaFoldDB" id="A0A317VIT9"/>